<dbReference type="PANTHER" id="PTHR47623:SF1">
    <property type="entry name" value="OS09G0287300 PROTEIN"/>
    <property type="match status" value="1"/>
</dbReference>
<gene>
    <name evidence="1" type="ORF">COA71_09720</name>
</gene>
<dbReference type="Gene3D" id="3.40.50.1240">
    <property type="entry name" value="Phosphoglycerate mutase-like"/>
    <property type="match status" value="1"/>
</dbReference>
<evidence type="ECO:0000313" key="1">
    <source>
        <dbReference type="EMBL" id="PCJ40872.1"/>
    </source>
</evidence>
<dbReference type="InterPro" id="IPR029033">
    <property type="entry name" value="His_PPase_superfam"/>
</dbReference>
<accession>A0A2A5CAP4</accession>
<dbReference type="Pfam" id="PF00300">
    <property type="entry name" value="His_Phos_1"/>
    <property type="match status" value="1"/>
</dbReference>
<evidence type="ECO:0000313" key="2">
    <source>
        <dbReference type="Proteomes" id="UP000228987"/>
    </source>
</evidence>
<dbReference type="SMART" id="SM00855">
    <property type="entry name" value="PGAM"/>
    <property type="match status" value="1"/>
</dbReference>
<proteinExistence type="predicted"/>
<protein>
    <submittedName>
        <fullName evidence="1">Phosphohistidine phosphatase</fullName>
    </submittedName>
</protein>
<name>A0A2A5CAP4_9GAMM</name>
<dbReference type="InterPro" id="IPR013078">
    <property type="entry name" value="His_Pase_superF_clade-1"/>
</dbReference>
<sequence>MAAMPCKNVYQSSGSIMSLSFGKKQMTKQLYLLRHAKSDWDVPVSDQDRPLTKRGQHDSLLVGEWMQLNQLIPDCIISSHSTRARETILNVCLGLEFDSLDIYWEEELYRANHQVLLAESLKFLNKYDTVMLVAHNPGLDELVEFLCPESELPYTEDAKLMTTASFAQIELPEDINAITYQSGRLIQLMRPKDIKI</sequence>
<dbReference type="PANTHER" id="PTHR47623">
    <property type="entry name" value="OS09G0287300 PROTEIN"/>
    <property type="match status" value="1"/>
</dbReference>
<dbReference type="SUPFAM" id="SSF53254">
    <property type="entry name" value="Phosphoglycerate mutase-like"/>
    <property type="match status" value="1"/>
</dbReference>
<reference evidence="2" key="1">
    <citation type="submission" date="2017-08" db="EMBL/GenBank/DDBJ databases">
        <title>A dynamic microbial community with high functional redundancy inhabits the cold, oxic subseafloor aquifer.</title>
        <authorList>
            <person name="Tully B.J."/>
            <person name="Wheat C.G."/>
            <person name="Glazer B.T."/>
            <person name="Huber J.A."/>
        </authorList>
    </citation>
    <scope>NUCLEOTIDE SEQUENCE [LARGE SCALE GENOMIC DNA]</scope>
</reference>
<dbReference type="AlphaFoldDB" id="A0A2A5CAP4"/>
<organism evidence="1 2">
    <name type="scientific">SAR86 cluster bacterium</name>
    <dbReference type="NCBI Taxonomy" id="2030880"/>
    <lineage>
        <taxon>Bacteria</taxon>
        <taxon>Pseudomonadati</taxon>
        <taxon>Pseudomonadota</taxon>
        <taxon>Gammaproteobacteria</taxon>
        <taxon>SAR86 cluster</taxon>
    </lineage>
</organism>
<comment type="caution">
    <text evidence="1">The sequence shown here is derived from an EMBL/GenBank/DDBJ whole genome shotgun (WGS) entry which is preliminary data.</text>
</comment>
<dbReference type="Proteomes" id="UP000228987">
    <property type="component" value="Unassembled WGS sequence"/>
</dbReference>
<dbReference type="EMBL" id="NVWI01000007">
    <property type="protein sequence ID" value="PCJ40872.1"/>
    <property type="molecule type" value="Genomic_DNA"/>
</dbReference>
<dbReference type="CDD" id="cd07067">
    <property type="entry name" value="HP_PGM_like"/>
    <property type="match status" value="1"/>
</dbReference>